<dbReference type="InterPro" id="IPR000719">
    <property type="entry name" value="Prot_kinase_dom"/>
</dbReference>
<protein>
    <recommendedName>
        <fullName evidence="12">Serine/threonine-protein kinase PrkC</fullName>
        <ecNumber evidence="1">2.7.11.1</ecNumber>
    </recommendedName>
</protein>
<feature type="domain" description="PASTA" evidence="17">
    <location>
        <begin position="421"/>
        <end position="487"/>
    </location>
</feature>
<evidence type="ECO:0000256" key="15">
    <source>
        <dbReference type="SAM" id="Phobius"/>
    </source>
</evidence>
<accession>A0A5C7FJ76</accession>
<feature type="domain" description="Protein kinase" evidence="16">
    <location>
        <begin position="10"/>
        <end position="270"/>
    </location>
</feature>
<evidence type="ECO:0000313" key="18">
    <source>
        <dbReference type="EMBL" id="WWD78671.1"/>
    </source>
</evidence>
<dbReference type="PROSITE" id="PS51178">
    <property type="entry name" value="PASTA"/>
    <property type="match status" value="3"/>
</dbReference>
<name>A0A5C7FJ76_9BACI</name>
<dbReference type="Pfam" id="PF00069">
    <property type="entry name" value="Pkinase"/>
    <property type="match status" value="1"/>
</dbReference>
<evidence type="ECO:0000256" key="13">
    <source>
        <dbReference type="PROSITE-ProRule" id="PRU10141"/>
    </source>
</evidence>
<evidence type="ECO:0000256" key="14">
    <source>
        <dbReference type="SAM" id="MobiDB-lite"/>
    </source>
</evidence>
<dbReference type="FunFam" id="3.30.200.20:FF:000035">
    <property type="entry name" value="Serine/threonine protein kinase Stk1"/>
    <property type="match status" value="1"/>
</dbReference>
<dbReference type="EC" id="2.7.11.1" evidence="1"/>
<dbReference type="InterPro" id="IPR008271">
    <property type="entry name" value="Ser/Thr_kinase_AS"/>
</dbReference>
<dbReference type="Gene3D" id="3.30.200.20">
    <property type="entry name" value="Phosphorylase Kinase, domain 1"/>
    <property type="match status" value="1"/>
</dbReference>
<keyword evidence="5 13" id="KW-0547">Nucleotide-binding</keyword>
<keyword evidence="8" id="KW-0735">Signal-anchor</keyword>
<dbReference type="GO" id="GO:0004674">
    <property type="term" value="F:protein serine/threonine kinase activity"/>
    <property type="evidence" value="ECO:0007669"/>
    <property type="project" value="UniProtKB-KW"/>
</dbReference>
<evidence type="ECO:0000256" key="9">
    <source>
        <dbReference type="ARBA" id="ARBA00047899"/>
    </source>
</evidence>
<evidence type="ECO:0000256" key="8">
    <source>
        <dbReference type="ARBA" id="ARBA00022968"/>
    </source>
</evidence>
<feature type="region of interest" description="Disordered" evidence="14">
    <location>
        <begin position="302"/>
        <end position="324"/>
    </location>
</feature>
<dbReference type="PROSITE" id="PS50011">
    <property type="entry name" value="PROTEIN_KINASE_DOM"/>
    <property type="match status" value="1"/>
</dbReference>
<evidence type="ECO:0000256" key="10">
    <source>
        <dbReference type="ARBA" id="ARBA00048679"/>
    </source>
</evidence>
<keyword evidence="4" id="KW-0808">Transferase</keyword>
<evidence type="ECO:0000256" key="6">
    <source>
        <dbReference type="ARBA" id="ARBA00022777"/>
    </source>
</evidence>
<dbReference type="Gene3D" id="2.60.40.2560">
    <property type="match status" value="1"/>
</dbReference>
<keyword evidence="7 13" id="KW-0067">ATP-binding</keyword>
<organism evidence="18 19">
    <name type="scientific">Alkalicoccus halolimnae</name>
    <dbReference type="NCBI Taxonomy" id="1667239"/>
    <lineage>
        <taxon>Bacteria</taxon>
        <taxon>Bacillati</taxon>
        <taxon>Bacillota</taxon>
        <taxon>Bacilli</taxon>
        <taxon>Bacillales</taxon>
        <taxon>Bacillaceae</taxon>
        <taxon>Alkalicoccus</taxon>
    </lineage>
</organism>
<comment type="subcellular location">
    <subcellularLocation>
        <location evidence="11">Spore membrane</location>
        <topology evidence="11">Single-pass type II membrane protein</topology>
    </subcellularLocation>
</comment>
<evidence type="ECO:0000256" key="1">
    <source>
        <dbReference type="ARBA" id="ARBA00012513"/>
    </source>
</evidence>
<dbReference type="GO" id="GO:0005524">
    <property type="term" value="F:ATP binding"/>
    <property type="evidence" value="ECO:0007669"/>
    <property type="project" value="UniProtKB-UniRule"/>
</dbReference>
<evidence type="ECO:0000256" key="3">
    <source>
        <dbReference type="ARBA" id="ARBA00022544"/>
    </source>
</evidence>
<dbReference type="SUPFAM" id="SSF56112">
    <property type="entry name" value="Protein kinase-like (PK-like)"/>
    <property type="match status" value="1"/>
</dbReference>
<keyword evidence="19" id="KW-1185">Reference proteome</keyword>
<feature type="transmembrane region" description="Helical" evidence="15">
    <location>
        <begin position="327"/>
        <end position="349"/>
    </location>
</feature>
<evidence type="ECO:0000256" key="7">
    <source>
        <dbReference type="ARBA" id="ARBA00022840"/>
    </source>
</evidence>
<gene>
    <name evidence="18" type="primary">pknB</name>
    <name evidence="18" type="ORF">FTX54_009525</name>
</gene>
<dbReference type="GO" id="GO:0009847">
    <property type="term" value="P:spore germination"/>
    <property type="evidence" value="ECO:0007669"/>
    <property type="project" value="UniProtKB-ARBA"/>
</dbReference>
<dbReference type="PROSITE" id="PS00107">
    <property type="entry name" value="PROTEIN_KINASE_ATP"/>
    <property type="match status" value="1"/>
</dbReference>
<feature type="compositionally biased region" description="Acidic residues" evidence="14">
    <location>
        <begin position="561"/>
        <end position="575"/>
    </location>
</feature>
<feature type="compositionally biased region" description="Polar residues" evidence="14">
    <location>
        <begin position="540"/>
        <end position="550"/>
    </location>
</feature>
<dbReference type="Pfam" id="PF03793">
    <property type="entry name" value="PASTA"/>
    <property type="match status" value="3"/>
</dbReference>
<dbReference type="NCBIfam" id="NF033483">
    <property type="entry name" value="PknB_PASTA_kin"/>
    <property type="match status" value="1"/>
</dbReference>
<feature type="binding site" evidence="13">
    <location>
        <position position="39"/>
    </location>
    <ligand>
        <name>ATP</name>
        <dbReference type="ChEBI" id="CHEBI:30616"/>
    </ligand>
</feature>
<feature type="region of interest" description="Disordered" evidence="14">
    <location>
        <begin position="531"/>
        <end position="590"/>
    </location>
</feature>
<evidence type="ECO:0000256" key="12">
    <source>
        <dbReference type="ARBA" id="ARBA00070041"/>
    </source>
</evidence>
<dbReference type="PROSITE" id="PS00108">
    <property type="entry name" value="PROTEIN_KINASE_ST"/>
    <property type="match status" value="1"/>
</dbReference>
<feature type="domain" description="PASTA" evidence="17">
    <location>
        <begin position="354"/>
        <end position="420"/>
    </location>
</feature>
<dbReference type="AlphaFoldDB" id="A0A5C7FJ76"/>
<dbReference type="Gene3D" id="3.30.10.20">
    <property type="match status" value="3"/>
</dbReference>
<dbReference type="PANTHER" id="PTHR43289:SF34">
    <property type="entry name" value="SERINE_THREONINE-PROTEIN KINASE YBDM-RELATED"/>
    <property type="match status" value="1"/>
</dbReference>
<evidence type="ECO:0000256" key="2">
    <source>
        <dbReference type="ARBA" id="ARBA00022527"/>
    </source>
</evidence>
<dbReference type="InterPro" id="IPR011009">
    <property type="entry name" value="Kinase-like_dom_sf"/>
</dbReference>
<sequence length="680" mass="75135">MKGKRINERYKLIRPVGGGGMADVYLAKDLILDRLVAVKILKPHFSEDDEFIRRFHREAESAASLSHEHIVSIYDVGEENGLYYIVMEYVEGQTLKEYIQTHGPLRVEETVRILKQMTEAVRHAHENQIIHRDVKPQNILMSINGTAKVTDFGIARAISEATITHTNSVLGSVHYLSPEQARGGRVTYKSDLYALGIIAYEMLTGHVPFSGDTAVAIALKHLQDPLPSLREIVPDVPRSIDNMVARLTAKDPDNRFDSAEELLIDLQTVLYAERENEAPVQFNEDEEKTKGIPVIGPEIEAGEDTMAPPVKGEERGREGRKKGPSRSVIWGVLASILVLGALLIAIAILPRLLQVDEVTVPDVNGLPAEEAASELEDLDLEVSEEYREDEELASDQVIAVRPEAGTNVKVGSSVTLVISSSDQEAGMINVLGLTQAEAEEALSEYGSVNITLQESEEEPDDTVVSQAPEPGTDLIPADTDVELTISERPVFTMSNLYGMSREEVETSLSDESYVELSFEEEYHPVMEEGSVFAQEPSRGTEITQNTTVEVTLSRGPAPEETAAENEQDGASEEVPDSNAQNEGEASEEEEMVSAMVPFAVEVPERSGEERPVYDIQILVIDAENSTAEEMINEEITESTEFQVPMSVNQGDTAQLLLYVNGNEFSESPYDYTYEEVERHE</sequence>
<dbReference type="KEGG" id="ahal:FTX54_009525"/>
<comment type="catalytic activity">
    <reaction evidence="10">
        <text>L-seryl-[protein] + ATP = O-phospho-L-seryl-[protein] + ADP + H(+)</text>
        <dbReference type="Rhea" id="RHEA:17989"/>
        <dbReference type="Rhea" id="RHEA-COMP:9863"/>
        <dbReference type="Rhea" id="RHEA-COMP:11604"/>
        <dbReference type="ChEBI" id="CHEBI:15378"/>
        <dbReference type="ChEBI" id="CHEBI:29999"/>
        <dbReference type="ChEBI" id="CHEBI:30616"/>
        <dbReference type="ChEBI" id="CHEBI:83421"/>
        <dbReference type="ChEBI" id="CHEBI:456216"/>
        <dbReference type="EC" id="2.7.11.1"/>
    </reaction>
</comment>
<dbReference type="CDD" id="cd14014">
    <property type="entry name" value="STKc_PknB_like"/>
    <property type="match status" value="1"/>
</dbReference>
<evidence type="ECO:0000259" key="17">
    <source>
        <dbReference type="PROSITE" id="PS51178"/>
    </source>
</evidence>
<evidence type="ECO:0000313" key="19">
    <source>
        <dbReference type="Proteomes" id="UP000321816"/>
    </source>
</evidence>
<feature type="domain" description="PASTA" evidence="17">
    <location>
        <begin position="488"/>
        <end position="554"/>
    </location>
</feature>
<dbReference type="GO" id="GO:0071224">
    <property type="term" value="P:cellular response to peptidoglycan"/>
    <property type="evidence" value="ECO:0007669"/>
    <property type="project" value="UniProtKB-ARBA"/>
</dbReference>
<keyword evidence="3" id="KW-0309">Germination</keyword>
<dbReference type="EMBL" id="CP144914">
    <property type="protein sequence ID" value="WWD78671.1"/>
    <property type="molecule type" value="Genomic_DNA"/>
</dbReference>
<keyword evidence="2" id="KW-0723">Serine/threonine-protein kinase</keyword>
<dbReference type="InterPro" id="IPR005543">
    <property type="entry name" value="PASTA_dom"/>
</dbReference>
<dbReference type="InterPro" id="IPR017441">
    <property type="entry name" value="Protein_kinase_ATP_BS"/>
</dbReference>
<evidence type="ECO:0000256" key="11">
    <source>
        <dbReference type="ARBA" id="ARBA00060432"/>
    </source>
</evidence>
<evidence type="ECO:0000259" key="16">
    <source>
        <dbReference type="PROSITE" id="PS50011"/>
    </source>
</evidence>
<keyword evidence="15" id="KW-1133">Transmembrane helix</keyword>
<dbReference type="PANTHER" id="PTHR43289">
    <property type="entry name" value="MITOGEN-ACTIVATED PROTEIN KINASE KINASE KINASE 20-RELATED"/>
    <property type="match status" value="1"/>
</dbReference>
<dbReference type="SMART" id="SM00220">
    <property type="entry name" value="S_TKc"/>
    <property type="match status" value="1"/>
</dbReference>
<comment type="catalytic activity">
    <reaction evidence="9">
        <text>L-threonyl-[protein] + ATP = O-phospho-L-threonyl-[protein] + ADP + H(+)</text>
        <dbReference type="Rhea" id="RHEA:46608"/>
        <dbReference type="Rhea" id="RHEA-COMP:11060"/>
        <dbReference type="Rhea" id="RHEA-COMP:11605"/>
        <dbReference type="ChEBI" id="CHEBI:15378"/>
        <dbReference type="ChEBI" id="CHEBI:30013"/>
        <dbReference type="ChEBI" id="CHEBI:30616"/>
        <dbReference type="ChEBI" id="CHEBI:61977"/>
        <dbReference type="ChEBI" id="CHEBI:456216"/>
        <dbReference type="EC" id="2.7.11.1"/>
    </reaction>
</comment>
<keyword evidence="6 18" id="KW-0418">Kinase</keyword>
<reference evidence="18 19" key="1">
    <citation type="submission" date="2024-01" db="EMBL/GenBank/DDBJ databases">
        <title>Complete Genome Sequence of Alkalicoccus halolimnae BZ-SZ-XJ29T, a Moderately Halophilic Bacterium Isolated from a Salt Lake.</title>
        <authorList>
            <person name="Zhao B."/>
        </authorList>
    </citation>
    <scope>NUCLEOTIDE SEQUENCE [LARGE SCALE GENOMIC DNA]</scope>
    <source>
        <strain evidence="18 19">BZ-SZ-XJ29</strain>
    </source>
</reference>
<dbReference type="Proteomes" id="UP000321816">
    <property type="component" value="Chromosome"/>
</dbReference>
<keyword evidence="15" id="KW-0472">Membrane</keyword>
<dbReference type="CDD" id="cd06577">
    <property type="entry name" value="PASTA_pknB"/>
    <property type="match status" value="3"/>
</dbReference>
<keyword evidence="15" id="KW-0812">Transmembrane</keyword>
<dbReference type="SMART" id="SM00740">
    <property type="entry name" value="PASTA"/>
    <property type="match status" value="3"/>
</dbReference>
<dbReference type="FunFam" id="1.10.510.10:FF:000021">
    <property type="entry name" value="Serine/threonine protein kinase"/>
    <property type="match status" value="1"/>
</dbReference>
<dbReference type="RefSeq" id="WP_147802365.1">
    <property type="nucleotide sequence ID" value="NZ_CP144914.1"/>
</dbReference>
<proteinExistence type="predicted"/>
<evidence type="ECO:0000256" key="5">
    <source>
        <dbReference type="ARBA" id="ARBA00022741"/>
    </source>
</evidence>
<dbReference type="Gene3D" id="1.10.510.10">
    <property type="entry name" value="Transferase(Phosphotransferase) domain 1"/>
    <property type="match status" value="1"/>
</dbReference>
<dbReference type="OrthoDB" id="9788659at2"/>
<dbReference type="GO" id="GO:0007165">
    <property type="term" value="P:signal transduction"/>
    <property type="evidence" value="ECO:0007669"/>
    <property type="project" value="UniProtKB-ARBA"/>
</dbReference>
<evidence type="ECO:0000256" key="4">
    <source>
        <dbReference type="ARBA" id="ARBA00022679"/>
    </source>
</evidence>